<dbReference type="PANTHER" id="PTHR13696:SF96">
    <property type="entry name" value="COBQ_COBB_MIND_PARA NUCLEOTIDE BINDING DOMAIN-CONTAINING PROTEIN"/>
    <property type="match status" value="1"/>
</dbReference>
<dbReference type="InterPro" id="IPR027417">
    <property type="entry name" value="P-loop_NTPase"/>
</dbReference>
<gene>
    <name evidence="1" type="ORF">VW35_12360</name>
</gene>
<dbReference type="SUPFAM" id="SSF52540">
    <property type="entry name" value="P-loop containing nucleoside triphosphate hydrolases"/>
    <property type="match status" value="1"/>
</dbReference>
<evidence type="ECO:0000313" key="2">
    <source>
        <dbReference type="Proteomes" id="UP000033514"/>
    </source>
</evidence>
<proteinExistence type="predicted"/>
<comment type="caution">
    <text evidence="1">The sequence shown here is derived from an EMBL/GenBank/DDBJ whole genome shotgun (WGS) entry which is preliminary data.</text>
</comment>
<dbReference type="CDD" id="cd02042">
    <property type="entry name" value="ParAB_family"/>
    <property type="match status" value="1"/>
</dbReference>
<dbReference type="PANTHER" id="PTHR13696">
    <property type="entry name" value="P-LOOP CONTAINING NUCLEOSIDE TRIPHOSPHATE HYDROLASE"/>
    <property type="match status" value="1"/>
</dbReference>
<dbReference type="EMBL" id="LAJG01000023">
    <property type="protein sequence ID" value="KKB77932.1"/>
    <property type="molecule type" value="Genomic_DNA"/>
</dbReference>
<reference evidence="1 2" key="1">
    <citation type="submission" date="2015-03" db="EMBL/GenBank/DDBJ databases">
        <authorList>
            <person name="Hassan Y.I."/>
            <person name="Lepp D."/>
            <person name="Zhou T."/>
        </authorList>
    </citation>
    <scope>NUCLEOTIDE SEQUENCE [LARGE SCALE GENOMIC DNA]</scope>
    <source>
        <strain evidence="1 2">GH2-10</strain>
    </source>
</reference>
<dbReference type="Proteomes" id="UP000033514">
    <property type="component" value="Unassembled WGS sequence"/>
</dbReference>
<dbReference type="Pfam" id="PF09140">
    <property type="entry name" value="MipZ"/>
    <property type="match status" value="1"/>
</dbReference>
<dbReference type="PATRIC" id="fig|361041.3.peg.1849"/>
<dbReference type="STRING" id="361041.VW35_12360"/>
<keyword evidence="2" id="KW-1185">Reference proteome</keyword>
<dbReference type="InterPro" id="IPR050678">
    <property type="entry name" value="DNA_Partitioning_ATPase"/>
</dbReference>
<accession>A0A0F5L8G9</accession>
<organism evidence="1 2">
    <name type="scientific">Devosia soli</name>
    <dbReference type="NCBI Taxonomy" id="361041"/>
    <lineage>
        <taxon>Bacteria</taxon>
        <taxon>Pseudomonadati</taxon>
        <taxon>Pseudomonadota</taxon>
        <taxon>Alphaproteobacteria</taxon>
        <taxon>Hyphomicrobiales</taxon>
        <taxon>Devosiaceae</taxon>
        <taxon>Devosia</taxon>
    </lineage>
</organism>
<dbReference type="InterPro" id="IPR015223">
    <property type="entry name" value="MipZ"/>
</dbReference>
<evidence type="ECO:0000313" key="1">
    <source>
        <dbReference type="EMBL" id="KKB77932.1"/>
    </source>
</evidence>
<dbReference type="AlphaFoldDB" id="A0A0F5L8G9"/>
<sequence length="302" mass="34098">MMVRQAAHVIVVGNEKGGSGKSTTAFHLAIYLLYQGYKVASIDVDSRQQTLTHYVRNRRDWARQRGLSVPHTTHFHLPLARGDSLKENNRVEFDLFRQAIAEVEQSAEFIVVDTPGFDTNLTRLAHSLADTLVTPVNDSLIDLDVMAHVDPVTGEPRELSHYSRLVQRARSERLSIDGRTIDWVLVRNRISMLSSRNMRQVQTMLERIAMRLGCRVADGIAERVIFRSLFPTGMTVFDPLDEELLGGVPSMSHTSARQEYRALVGALNLPANRRAEARREVLEAGQRETDASRFVHMAPTDR</sequence>
<protein>
    <submittedName>
        <fullName evidence="1">ATPase</fullName>
    </submittedName>
</protein>
<dbReference type="RefSeq" id="WP_046143395.1">
    <property type="nucleotide sequence ID" value="NZ_LAJG01000023.1"/>
</dbReference>
<dbReference type="Gene3D" id="3.40.50.300">
    <property type="entry name" value="P-loop containing nucleotide triphosphate hydrolases"/>
    <property type="match status" value="1"/>
</dbReference>
<name>A0A0F5L8G9_9HYPH</name>